<evidence type="ECO:0000313" key="1">
    <source>
        <dbReference type="EMBL" id="CAH2251613.1"/>
    </source>
</evidence>
<dbReference type="AlphaFoldDB" id="A0AAD1VR98"/>
<reference evidence="1" key="1">
    <citation type="submission" date="2022-03" db="EMBL/GenBank/DDBJ databases">
        <authorList>
            <person name="Alioto T."/>
            <person name="Alioto T."/>
            <person name="Gomez Garrido J."/>
        </authorList>
    </citation>
    <scope>NUCLEOTIDE SEQUENCE</scope>
</reference>
<dbReference type="Proteomes" id="UP001295444">
    <property type="component" value="Chromosome 02"/>
</dbReference>
<keyword evidence="2" id="KW-1185">Reference proteome</keyword>
<accession>A0AAD1VR98</accession>
<feature type="non-terminal residue" evidence="1">
    <location>
        <position position="50"/>
    </location>
</feature>
<organism evidence="1 2">
    <name type="scientific">Pelobates cultripes</name>
    <name type="common">Western spadefoot toad</name>
    <dbReference type="NCBI Taxonomy" id="61616"/>
    <lineage>
        <taxon>Eukaryota</taxon>
        <taxon>Metazoa</taxon>
        <taxon>Chordata</taxon>
        <taxon>Craniata</taxon>
        <taxon>Vertebrata</taxon>
        <taxon>Euteleostomi</taxon>
        <taxon>Amphibia</taxon>
        <taxon>Batrachia</taxon>
        <taxon>Anura</taxon>
        <taxon>Pelobatoidea</taxon>
        <taxon>Pelobatidae</taxon>
        <taxon>Pelobates</taxon>
    </lineage>
</organism>
<feature type="non-terminal residue" evidence="1">
    <location>
        <position position="1"/>
    </location>
</feature>
<gene>
    <name evidence="1" type="ORF">PECUL_23A018150</name>
</gene>
<proteinExistence type="predicted"/>
<sequence length="50" mass="5353">AILTPEDGLTQLKEWGINPQLAQHLGSGQTQAGLACCPRQSLNLSHHGMM</sequence>
<protein>
    <submittedName>
        <fullName evidence="1">Uncharacterized protein</fullName>
    </submittedName>
</protein>
<name>A0AAD1VR98_PELCU</name>
<dbReference type="EMBL" id="OW240913">
    <property type="protein sequence ID" value="CAH2251613.1"/>
    <property type="molecule type" value="Genomic_DNA"/>
</dbReference>
<evidence type="ECO:0000313" key="2">
    <source>
        <dbReference type="Proteomes" id="UP001295444"/>
    </source>
</evidence>